<evidence type="ECO:0000256" key="4">
    <source>
        <dbReference type="SAM" id="MobiDB-lite"/>
    </source>
</evidence>
<organism evidence="6 7">
    <name type="scientific">Chitinivorax tropicus</name>
    <dbReference type="NCBI Taxonomy" id="714531"/>
    <lineage>
        <taxon>Bacteria</taxon>
        <taxon>Pseudomonadati</taxon>
        <taxon>Pseudomonadota</taxon>
        <taxon>Betaproteobacteria</taxon>
        <taxon>Chitinivorax</taxon>
    </lineage>
</organism>
<dbReference type="AlphaFoldDB" id="A0A840MVV7"/>
<evidence type="ECO:0000256" key="3">
    <source>
        <dbReference type="ARBA" id="ARBA00022795"/>
    </source>
</evidence>
<reference evidence="6 7" key="1">
    <citation type="submission" date="2020-08" db="EMBL/GenBank/DDBJ databases">
        <title>Genomic Encyclopedia of Type Strains, Phase IV (KMG-IV): sequencing the most valuable type-strain genomes for metagenomic binning, comparative biology and taxonomic classification.</title>
        <authorList>
            <person name="Goeker M."/>
        </authorList>
    </citation>
    <scope>NUCLEOTIDE SEQUENCE [LARGE SCALE GENOMIC DNA]</scope>
    <source>
        <strain evidence="6 7">DSM 27165</strain>
    </source>
</reference>
<dbReference type="CDD" id="cd17470">
    <property type="entry name" value="T3SS_Flik_C"/>
    <property type="match status" value="1"/>
</dbReference>
<dbReference type="PANTHER" id="PTHR37533:SF2">
    <property type="entry name" value="FLAGELLAR HOOK-LENGTH CONTROL PROTEIN"/>
    <property type="match status" value="1"/>
</dbReference>
<dbReference type="RefSeq" id="WP_184041846.1">
    <property type="nucleotide sequence ID" value="NZ_JACHHY010000035.1"/>
</dbReference>
<dbReference type="PANTHER" id="PTHR37533">
    <property type="entry name" value="FLAGELLAR HOOK-LENGTH CONTROL PROTEIN"/>
    <property type="match status" value="1"/>
</dbReference>
<accession>A0A840MVV7</accession>
<comment type="function">
    <text evidence="1">Controls the length of the flagellar hook.</text>
</comment>
<comment type="similarity">
    <text evidence="2">Belongs to the FliK family.</text>
</comment>
<dbReference type="InterPro" id="IPR001635">
    <property type="entry name" value="Flag_hook_Flik"/>
</dbReference>
<evidence type="ECO:0000313" key="7">
    <source>
        <dbReference type="Proteomes" id="UP000575898"/>
    </source>
</evidence>
<name>A0A840MVV7_9PROT</name>
<comment type="caution">
    <text evidence="6">The sequence shown here is derived from an EMBL/GenBank/DDBJ whole genome shotgun (WGS) entry which is preliminary data.</text>
</comment>
<evidence type="ECO:0000313" key="6">
    <source>
        <dbReference type="EMBL" id="MBB5020456.1"/>
    </source>
</evidence>
<dbReference type="GO" id="GO:0044780">
    <property type="term" value="P:bacterial-type flagellum assembly"/>
    <property type="evidence" value="ECO:0007669"/>
    <property type="project" value="InterPro"/>
</dbReference>
<sequence length="317" mass="33433">MAEITLTVLMPASMPAELPSTVPDGAGVGAGFGAALQMALGQLALPLDLKALPMEQPVDAKEQGQEKKVGDDVAELMNPLLTALFAQIQAPVESKPDLVEAASVEVGAPNVGGEGLADALTSSLVDSLAVEDSAVQRKNLPGDAGQQEHFEDMMNQAQAMQGAQLVNRAESAQMRQPHAMQIAAPVSEPVSWGKELGQNLIWLSGQQNQIAEMQLNPPHLGPLEVRVTVQNDQASLVFASPHASVREVIESALPRLSAMFAESGLAMGSVQVGGQSLADQRQQSQGHGRRGASKQDEVEVEPLWRAATQPWGISIRA</sequence>
<evidence type="ECO:0000256" key="2">
    <source>
        <dbReference type="ARBA" id="ARBA00009149"/>
    </source>
</evidence>
<evidence type="ECO:0000259" key="5">
    <source>
        <dbReference type="Pfam" id="PF02120"/>
    </source>
</evidence>
<dbReference type="InterPro" id="IPR021136">
    <property type="entry name" value="Flagellar_hook_control-like_C"/>
</dbReference>
<proteinExistence type="inferred from homology"/>
<evidence type="ECO:0000256" key="1">
    <source>
        <dbReference type="ARBA" id="ARBA00003944"/>
    </source>
</evidence>
<protein>
    <recommendedName>
        <fullName evidence="5">Flagellar hook-length control protein-like C-terminal domain-containing protein</fullName>
    </recommendedName>
</protein>
<feature type="domain" description="Flagellar hook-length control protein-like C-terminal" evidence="5">
    <location>
        <begin position="199"/>
        <end position="276"/>
    </location>
</feature>
<dbReference type="Gene3D" id="3.30.750.140">
    <property type="match status" value="1"/>
</dbReference>
<keyword evidence="7" id="KW-1185">Reference proteome</keyword>
<dbReference type="Proteomes" id="UP000575898">
    <property type="component" value="Unassembled WGS sequence"/>
</dbReference>
<dbReference type="PRINTS" id="PR01007">
    <property type="entry name" value="FLGHOOKFLIK"/>
</dbReference>
<keyword evidence="3" id="KW-1005">Bacterial flagellum biogenesis</keyword>
<dbReference type="Pfam" id="PF02120">
    <property type="entry name" value="Flg_hook"/>
    <property type="match status" value="1"/>
</dbReference>
<dbReference type="InterPro" id="IPR038610">
    <property type="entry name" value="FliK-like_C_sf"/>
</dbReference>
<feature type="region of interest" description="Disordered" evidence="4">
    <location>
        <begin position="272"/>
        <end position="301"/>
    </location>
</feature>
<dbReference type="EMBL" id="JACHHY010000035">
    <property type="protein sequence ID" value="MBB5020456.1"/>
    <property type="molecule type" value="Genomic_DNA"/>
</dbReference>
<gene>
    <name evidence="6" type="ORF">HNQ59_003775</name>
</gene>
<dbReference type="GO" id="GO:0009424">
    <property type="term" value="C:bacterial-type flagellum hook"/>
    <property type="evidence" value="ECO:0007669"/>
    <property type="project" value="InterPro"/>
</dbReference>
<dbReference type="InterPro" id="IPR052563">
    <property type="entry name" value="FliK"/>
</dbReference>